<keyword evidence="2 12" id="KW-0639">Primosome</keyword>
<dbReference type="InterPro" id="IPR016136">
    <property type="entry name" value="DNA_helicase_N/primase_C"/>
</dbReference>
<evidence type="ECO:0000256" key="7">
    <source>
        <dbReference type="ARBA" id="ARBA00022840"/>
    </source>
</evidence>
<dbReference type="GO" id="GO:1990077">
    <property type="term" value="C:primosome complex"/>
    <property type="evidence" value="ECO:0007669"/>
    <property type="project" value="UniProtKB-UniRule"/>
</dbReference>
<dbReference type="InterPro" id="IPR036185">
    <property type="entry name" value="DNA_heli_DnaB-like_N_sf"/>
</dbReference>
<dbReference type="FunFam" id="3.40.50.300:FF:000076">
    <property type="entry name" value="Replicative DNA helicase"/>
    <property type="match status" value="1"/>
</dbReference>
<dbReference type="GO" id="GO:0005829">
    <property type="term" value="C:cytosol"/>
    <property type="evidence" value="ECO:0007669"/>
    <property type="project" value="TreeGrafter"/>
</dbReference>
<evidence type="ECO:0000256" key="1">
    <source>
        <dbReference type="ARBA" id="ARBA00008428"/>
    </source>
</evidence>
<dbReference type="GO" id="GO:0042802">
    <property type="term" value="F:identical protein binding"/>
    <property type="evidence" value="ECO:0007669"/>
    <property type="project" value="UniProtKB-ARBA"/>
</dbReference>
<dbReference type="InterPro" id="IPR007692">
    <property type="entry name" value="DNA_helicase_DnaB"/>
</dbReference>
<dbReference type="STRING" id="638302.HMPREF0908_0563"/>
<dbReference type="InterPro" id="IPR007694">
    <property type="entry name" value="DNA_helicase_DnaB-like_C"/>
</dbReference>
<dbReference type="SUPFAM" id="SSF52540">
    <property type="entry name" value="P-loop containing nucleoside triphosphate hydrolases"/>
    <property type="match status" value="1"/>
</dbReference>
<keyword evidence="9" id="KW-0413">Isomerase</keyword>
<dbReference type="SUPFAM" id="SSF48024">
    <property type="entry name" value="N-terminal domain of DnaB helicase"/>
    <property type="match status" value="1"/>
</dbReference>
<dbReference type="Pfam" id="PF03796">
    <property type="entry name" value="DnaB_C"/>
    <property type="match status" value="1"/>
</dbReference>
<evidence type="ECO:0000313" key="14">
    <source>
        <dbReference type="EMBL" id="EEQ49247.1"/>
    </source>
</evidence>
<comment type="similarity">
    <text evidence="1 12">Belongs to the helicase family. DnaB subfamily.</text>
</comment>
<keyword evidence="7 12" id="KW-0067">ATP-binding</keyword>
<name>C4V1W0_9FIRM</name>
<comment type="catalytic activity">
    <reaction evidence="10 12">
        <text>ATP + H2O = ADP + phosphate + H(+)</text>
        <dbReference type="Rhea" id="RHEA:13065"/>
        <dbReference type="ChEBI" id="CHEBI:15377"/>
        <dbReference type="ChEBI" id="CHEBI:15378"/>
        <dbReference type="ChEBI" id="CHEBI:30616"/>
        <dbReference type="ChEBI" id="CHEBI:43474"/>
        <dbReference type="ChEBI" id="CHEBI:456216"/>
        <dbReference type="EC" id="5.6.2.3"/>
    </reaction>
</comment>
<keyword evidence="15" id="KW-1185">Reference proteome</keyword>
<dbReference type="eggNOG" id="COG0305">
    <property type="taxonomic scope" value="Bacteria"/>
</dbReference>
<dbReference type="InterPro" id="IPR007693">
    <property type="entry name" value="DNA_helicase_DnaB-like_N"/>
</dbReference>
<evidence type="ECO:0000256" key="3">
    <source>
        <dbReference type="ARBA" id="ARBA00022705"/>
    </source>
</evidence>
<accession>C4V1W0</accession>
<evidence type="ECO:0000256" key="8">
    <source>
        <dbReference type="ARBA" id="ARBA00023125"/>
    </source>
</evidence>
<reference evidence="14 15" key="1">
    <citation type="submission" date="2009-04" db="EMBL/GenBank/DDBJ databases">
        <authorList>
            <person name="Qin X."/>
            <person name="Bachman B."/>
            <person name="Battles P."/>
            <person name="Bell A."/>
            <person name="Bess C."/>
            <person name="Bickham C."/>
            <person name="Chaboub L."/>
            <person name="Chen D."/>
            <person name="Coyle M."/>
            <person name="Deiros D.R."/>
            <person name="Dinh H."/>
            <person name="Forbes L."/>
            <person name="Fowler G."/>
            <person name="Francisco L."/>
            <person name="Fu Q."/>
            <person name="Gubbala S."/>
            <person name="Hale W."/>
            <person name="Han Y."/>
            <person name="Hemphill L."/>
            <person name="Highlander S.K."/>
            <person name="Hirani K."/>
            <person name="Hogues M."/>
            <person name="Jackson L."/>
            <person name="Jakkamsetti A."/>
            <person name="Javaid M."/>
            <person name="Jiang H."/>
            <person name="Korchina V."/>
            <person name="Kovar C."/>
            <person name="Lara F."/>
            <person name="Lee S."/>
            <person name="Mata R."/>
            <person name="Mathew T."/>
            <person name="Moen C."/>
            <person name="Morales K."/>
            <person name="Munidasa M."/>
            <person name="Nazareth L."/>
            <person name="Ngo R."/>
            <person name="Nguyen L."/>
            <person name="Okwuonu G."/>
            <person name="Ongeri F."/>
            <person name="Patil S."/>
            <person name="Petrosino J."/>
            <person name="Pham C."/>
            <person name="Pham P."/>
            <person name="Pu L.-L."/>
            <person name="Puazo M."/>
            <person name="Raj R."/>
            <person name="Reid J."/>
            <person name="Rouhana J."/>
            <person name="Saada N."/>
            <person name="Shang Y."/>
            <person name="Simmons D."/>
            <person name="Thornton R."/>
            <person name="Warren J."/>
            <person name="Weissenberger G."/>
            <person name="Zhang J."/>
            <person name="Zhang L."/>
            <person name="Zhou C."/>
            <person name="Zhu D."/>
            <person name="Muzny D."/>
            <person name="Worley K."/>
            <person name="Gibbs R."/>
        </authorList>
    </citation>
    <scope>NUCLEOTIDE SEQUENCE [LARGE SCALE GENOMIC DNA]</scope>
    <source>
        <strain evidence="14 15">ATCC 43531</strain>
    </source>
</reference>
<comment type="caution">
    <text evidence="14">The sequence shown here is derived from an EMBL/GenBank/DDBJ whole genome shotgun (WGS) entry which is preliminary data.</text>
</comment>
<dbReference type="PANTHER" id="PTHR30153">
    <property type="entry name" value="REPLICATIVE DNA HELICASE DNAB"/>
    <property type="match status" value="1"/>
</dbReference>
<dbReference type="CDD" id="cd00984">
    <property type="entry name" value="DnaB_C"/>
    <property type="match status" value="1"/>
</dbReference>
<keyword evidence="6 12" id="KW-0347">Helicase</keyword>
<evidence type="ECO:0000256" key="4">
    <source>
        <dbReference type="ARBA" id="ARBA00022741"/>
    </source>
</evidence>
<dbReference type="Gene3D" id="1.10.860.10">
    <property type="entry name" value="DNAb Helicase, Chain A"/>
    <property type="match status" value="1"/>
</dbReference>
<organism evidence="14 15">
    <name type="scientific">Selenomonas flueggei ATCC 43531</name>
    <dbReference type="NCBI Taxonomy" id="638302"/>
    <lineage>
        <taxon>Bacteria</taxon>
        <taxon>Bacillati</taxon>
        <taxon>Bacillota</taxon>
        <taxon>Negativicutes</taxon>
        <taxon>Selenomonadales</taxon>
        <taxon>Selenomonadaceae</taxon>
        <taxon>Selenomonas</taxon>
    </lineage>
</organism>
<dbReference type="NCBIfam" id="TIGR00665">
    <property type="entry name" value="DnaB"/>
    <property type="match status" value="1"/>
</dbReference>
<evidence type="ECO:0000256" key="2">
    <source>
        <dbReference type="ARBA" id="ARBA00022515"/>
    </source>
</evidence>
<dbReference type="PANTHER" id="PTHR30153:SF2">
    <property type="entry name" value="REPLICATIVE DNA HELICASE"/>
    <property type="match status" value="1"/>
</dbReference>
<evidence type="ECO:0000256" key="9">
    <source>
        <dbReference type="ARBA" id="ARBA00023235"/>
    </source>
</evidence>
<dbReference type="HOGENOM" id="CLU_005373_0_0_9"/>
<dbReference type="GO" id="GO:0006269">
    <property type="term" value="P:DNA replication, synthesis of primer"/>
    <property type="evidence" value="ECO:0007669"/>
    <property type="project" value="UniProtKB-UniRule"/>
</dbReference>
<dbReference type="FunFam" id="1.10.860.10:FF:000001">
    <property type="entry name" value="Replicative DNA helicase"/>
    <property type="match status" value="1"/>
</dbReference>
<keyword evidence="3 12" id="KW-0235">DNA replication</keyword>
<keyword evidence="8 12" id="KW-0238">DNA-binding</keyword>
<dbReference type="Gene3D" id="3.40.50.300">
    <property type="entry name" value="P-loop containing nucleotide triphosphate hydrolases"/>
    <property type="match status" value="1"/>
</dbReference>
<evidence type="ECO:0000256" key="11">
    <source>
        <dbReference type="NCBIfam" id="TIGR00665"/>
    </source>
</evidence>
<dbReference type="NCBIfam" id="NF004384">
    <property type="entry name" value="PRK05748.1"/>
    <property type="match status" value="1"/>
</dbReference>
<dbReference type="PROSITE" id="PS51199">
    <property type="entry name" value="SF4_HELICASE"/>
    <property type="match status" value="1"/>
</dbReference>
<dbReference type="AlphaFoldDB" id="C4V1W0"/>
<evidence type="ECO:0000256" key="12">
    <source>
        <dbReference type="RuleBase" id="RU362085"/>
    </source>
</evidence>
<dbReference type="Proteomes" id="UP000005309">
    <property type="component" value="Unassembled WGS sequence"/>
</dbReference>
<gene>
    <name evidence="14" type="primary">dnaB</name>
    <name evidence="14" type="ORF">HMPREF0908_0563</name>
</gene>
<evidence type="ECO:0000256" key="6">
    <source>
        <dbReference type="ARBA" id="ARBA00022806"/>
    </source>
</evidence>
<dbReference type="Pfam" id="PF00772">
    <property type="entry name" value="DnaB"/>
    <property type="match status" value="1"/>
</dbReference>
<protein>
    <recommendedName>
        <fullName evidence="11 12">Replicative DNA helicase</fullName>
        <ecNumber evidence="11 12">5.6.2.3</ecNumber>
    </recommendedName>
</protein>
<dbReference type="GO" id="GO:0003677">
    <property type="term" value="F:DNA binding"/>
    <property type="evidence" value="ECO:0007669"/>
    <property type="project" value="UniProtKB-UniRule"/>
</dbReference>
<dbReference type="GO" id="GO:0005524">
    <property type="term" value="F:ATP binding"/>
    <property type="evidence" value="ECO:0007669"/>
    <property type="project" value="UniProtKB-UniRule"/>
</dbReference>
<dbReference type="GO" id="GO:0016887">
    <property type="term" value="F:ATP hydrolysis activity"/>
    <property type="evidence" value="ECO:0007669"/>
    <property type="project" value="RHEA"/>
</dbReference>
<dbReference type="InterPro" id="IPR027417">
    <property type="entry name" value="P-loop_NTPase"/>
</dbReference>
<dbReference type="EC" id="5.6.2.3" evidence="11 12"/>
<evidence type="ECO:0000259" key="13">
    <source>
        <dbReference type="PROSITE" id="PS51199"/>
    </source>
</evidence>
<proteinExistence type="inferred from homology"/>
<evidence type="ECO:0000256" key="5">
    <source>
        <dbReference type="ARBA" id="ARBA00022801"/>
    </source>
</evidence>
<sequence length="448" mass="49494">MSKIWKENDMPEGRVPPQSIEAELSVLGAMMLKPQAVSQAVELLHADDFYRQAHRAVFEAMEELLRNGEPVDIVTVTESLKKSGLLDQVGGISFLANLTNTVPSTANLAHYAKIVKEKAVLRALIDASTEIAGAAYEASEDIAEQLDDAERKILAIAGGQTTTAFIPAKEVVFDAVDRVSELAKAKGGITGLSTGLTTLDNVTRGLQPSDLIIVAARPAMGKTAFVLNVAAHVALQGGTVAFFSLEMPREQLMHRIFCAEGQIDATRLARGELDDEEWSRLVKVADRMMKTNLYFDDTSSTTVLDIRTRARRLKAEHGLDLVAIDYLQLIQAPGRAENRTLAVAEMTRSLKVLARELDVPIVVLSQLSRATEGRSDKRPMLSDLRESGSIEQDADIVMFLYREDYYNQDTENANITELSIAKHRNGATDTVRMFFQKEYTRFRDLAHE</sequence>
<keyword evidence="5 12" id="KW-0378">Hydrolase</keyword>
<keyword evidence="4 12" id="KW-0547">Nucleotide-binding</keyword>
<comment type="function">
    <text evidence="12">The main replicative DNA helicase, it participates in initiation and elongation during chromosome replication. Travels ahead of the DNA replisome, separating dsDNA into templates for DNA synthesis. A processive ATP-dependent 5'-3' DNA helicase it has DNA-dependent ATPase activity.</text>
</comment>
<dbReference type="EMBL" id="ACLA01000006">
    <property type="protein sequence ID" value="EEQ49247.1"/>
    <property type="molecule type" value="Genomic_DNA"/>
</dbReference>
<dbReference type="GO" id="GO:0043139">
    <property type="term" value="F:5'-3' DNA helicase activity"/>
    <property type="evidence" value="ECO:0007669"/>
    <property type="project" value="UniProtKB-EC"/>
</dbReference>
<feature type="domain" description="SF4 helicase" evidence="13">
    <location>
        <begin position="185"/>
        <end position="448"/>
    </location>
</feature>
<evidence type="ECO:0000313" key="15">
    <source>
        <dbReference type="Proteomes" id="UP000005309"/>
    </source>
</evidence>
<evidence type="ECO:0000256" key="10">
    <source>
        <dbReference type="ARBA" id="ARBA00048954"/>
    </source>
</evidence>